<dbReference type="EC" id="2.3.1.29" evidence="12"/>
<keyword evidence="8" id="KW-0443">Lipid metabolism</keyword>
<keyword evidence="6 12" id="KW-0663">Pyridoxal phosphate</keyword>
<comment type="pathway">
    <text evidence="3">Sphingolipid metabolism.</text>
</comment>
<sequence>MYGNIKEHLQRELEEIKENGLFKKERIITSPQDAVITISTGEKVINFCANNYLGLSSNKEVIQAAKDTMDTHGFGMSSVRFICGTQDIHKTLEKKIADYYGTEDTILYAAAFDANGGVFEPLLGPDDAIISDSLNHASIIDGVRLCKAARYRYQNSDMDDLEKQLIAANENNARFKIIVTDGVFSMDGLLAPLDKICDLAEKYDALVMIDECHAAGFIGETGRGTLEEKGVMGRIDIITGTLGKALGGAMGGYTTAKKEIIEMLRQRSRPYLFSNSLAPAIVGASIKVFEMLDTDTRLRDKLQENTAYFKKGMQKAGFDIIDGDSAIVPVMLYDAKLSQTMADMLLEEGIYVIGFFYPVVPKGKARIRVQLSAAHEKEHLDKAINAFVKVGEKLGVINP</sequence>
<name>A0A2S0HV56_9FLAO</name>
<dbReference type="PANTHER" id="PTHR13693:SF103">
    <property type="entry name" value="AMINOTRANSFERASE CLASS I_CLASSII DOMAIN-CONTAINING PROTEIN"/>
    <property type="match status" value="1"/>
</dbReference>
<feature type="binding site" evidence="12">
    <location>
        <begin position="274"/>
        <end position="275"/>
    </location>
    <ligand>
        <name>pyridoxal 5'-phosphate</name>
        <dbReference type="ChEBI" id="CHEBI:597326"/>
        <note>ligand shared between dimeric partners</note>
    </ligand>
</feature>
<evidence type="ECO:0000256" key="7">
    <source>
        <dbReference type="ARBA" id="ARBA00022919"/>
    </source>
</evidence>
<feature type="domain" description="Aminotransferase class I/classII large" evidence="13">
    <location>
        <begin position="43"/>
        <end position="387"/>
    </location>
</feature>
<evidence type="ECO:0000256" key="12">
    <source>
        <dbReference type="HAMAP-Rule" id="MF_00985"/>
    </source>
</evidence>
<comment type="pathway">
    <text evidence="2">Lipid metabolism; sphingolipid metabolism.</text>
</comment>
<gene>
    <name evidence="12 14" type="primary">kbl</name>
    <name evidence="14" type="ORF">C5O00_04905</name>
</gene>
<evidence type="ECO:0000256" key="8">
    <source>
        <dbReference type="ARBA" id="ARBA00023098"/>
    </source>
</evidence>
<reference evidence="14 15" key="1">
    <citation type="submission" date="2018-02" db="EMBL/GenBank/DDBJ databases">
        <title>Genomic analysis of the strain RR4-38 isolated from a seawater recirculating aquaculture system.</title>
        <authorList>
            <person name="Kim Y.-S."/>
            <person name="Jang Y.H."/>
            <person name="Kim K.-H."/>
        </authorList>
    </citation>
    <scope>NUCLEOTIDE SEQUENCE [LARGE SCALE GENOMIC DNA]</scope>
    <source>
        <strain evidence="14 15">RR4-38</strain>
    </source>
</reference>
<protein>
    <recommendedName>
        <fullName evidence="12">2-amino-3-ketobutyrate coenzyme A ligase</fullName>
        <shortName evidence="12">AKB ligase</shortName>
        <ecNumber evidence="12">2.3.1.29</ecNumber>
    </recommendedName>
    <alternativeName>
        <fullName evidence="12">Glycine acetyltransferase</fullName>
    </alternativeName>
</protein>
<dbReference type="HAMAP" id="MF_00985">
    <property type="entry name" value="2am3keto_CoA_ligase"/>
    <property type="match status" value="1"/>
</dbReference>
<evidence type="ECO:0000259" key="13">
    <source>
        <dbReference type="Pfam" id="PF00155"/>
    </source>
</evidence>
<evidence type="ECO:0000256" key="11">
    <source>
        <dbReference type="ARBA" id="ARBA00055827"/>
    </source>
</evidence>
<dbReference type="GO" id="GO:0019518">
    <property type="term" value="P:L-threonine catabolic process to glycine"/>
    <property type="evidence" value="ECO:0007669"/>
    <property type="project" value="UniProtKB-UniRule"/>
</dbReference>
<keyword evidence="9 12" id="KW-0012">Acyltransferase</keyword>
<evidence type="ECO:0000256" key="4">
    <source>
        <dbReference type="ARBA" id="ARBA00010008"/>
    </source>
</evidence>
<feature type="modified residue" description="N6-(pyridoxal phosphate)lysine" evidence="12">
    <location>
        <position position="244"/>
    </location>
</feature>
<comment type="catalytic activity">
    <reaction evidence="12">
        <text>glycine + acetyl-CoA = (2S)-2-amino-3-oxobutanoate + CoA</text>
        <dbReference type="Rhea" id="RHEA:20736"/>
        <dbReference type="ChEBI" id="CHEBI:57287"/>
        <dbReference type="ChEBI" id="CHEBI:57288"/>
        <dbReference type="ChEBI" id="CHEBI:57305"/>
        <dbReference type="ChEBI" id="CHEBI:78948"/>
        <dbReference type="EC" id="2.3.1.29"/>
    </reaction>
</comment>
<dbReference type="UniPathway" id="UPA00046">
    <property type="reaction ID" value="UER00506"/>
</dbReference>
<dbReference type="GO" id="GO:0005737">
    <property type="term" value="C:cytoplasm"/>
    <property type="evidence" value="ECO:0007669"/>
    <property type="project" value="UniProtKB-ARBA"/>
</dbReference>
<dbReference type="Gene3D" id="3.90.1150.10">
    <property type="entry name" value="Aspartate Aminotransferase, domain 1"/>
    <property type="match status" value="1"/>
</dbReference>
<dbReference type="InterPro" id="IPR015421">
    <property type="entry name" value="PyrdxlP-dep_Trfase_major"/>
</dbReference>
<dbReference type="KEGG" id="aue:C5O00_04905"/>
<dbReference type="AlphaFoldDB" id="A0A2S0HV56"/>
<evidence type="ECO:0000256" key="9">
    <source>
        <dbReference type="ARBA" id="ARBA00023315"/>
    </source>
</evidence>
<dbReference type="Gene3D" id="3.40.640.10">
    <property type="entry name" value="Type I PLP-dependent aspartate aminotransferase-like (Major domain)"/>
    <property type="match status" value="1"/>
</dbReference>
<evidence type="ECO:0000256" key="6">
    <source>
        <dbReference type="ARBA" id="ARBA00022898"/>
    </source>
</evidence>
<comment type="function">
    <text evidence="11">Involved in de novo bacterial ceramide synthesis. Catalyzes the condensation of L-serine with palmitoyl-CoA (hexadecanoyl-CoA) to produce 3-oxosphinganine. Also capable of using alanine as substrate leading to the formation of 1-deoxysphinganine (1-deoxySa). Contributes to the levels of endogenous sphingolipids in its host.</text>
</comment>
<evidence type="ECO:0000256" key="5">
    <source>
        <dbReference type="ARBA" id="ARBA00022679"/>
    </source>
</evidence>
<dbReference type="CDD" id="cd06454">
    <property type="entry name" value="KBL_like"/>
    <property type="match status" value="1"/>
</dbReference>
<dbReference type="Proteomes" id="UP000238442">
    <property type="component" value="Chromosome"/>
</dbReference>
<evidence type="ECO:0000256" key="2">
    <source>
        <dbReference type="ARBA" id="ARBA00004760"/>
    </source>
</evidence>
<comment type="function">
    <text evidence="12">Catalyzes the cleavage of 2-amino-3-ketobutyrate to glycine and acetyl-CoA.</text>
</comment>
<organism evidence="14 15">
    <name type="scientific">Pukyongia salina</name>
    <dbReference type="NCBI Taxonomy" id="2094025"/>
    <lineage>
        <taxon>Bacteria</taxon>
        <taxon>Pseudomonadati</taxon>
        <taxon>Bacteroidota</taxon>
        <taxon>Flavobacteriia</taxon>
        <taxon>Flavobacteriales</taxon>
        <taxon>Flavobacteriaceae</taxon>
        <taxon>Pukyongia</taxon>
    </lineage>
</organism>
<comment type="caution">
    <text evidence="12">Lacks conserved residue(s) required for the propagation of feature annotation.</text>
</comment>
<feature type="binding site" evidence="12">
    <location>
        <position position="136"/>
    </location>
    <ligand>
        <name>substrate</name>
    </ligand>
</feature>
<dbReference type="InterPro" id="IPR050087">
    <property type="entry name" value="AON_synthase_class-II"/>
</dbReference>
<comment type="cofactor">
    <cofactor evidence="12">
        <name>pyridoxal 5'-phosphate</name>
        <dbReference type="ChEBI" id="CHEBI:597326"/>
    </cofactor>
    <text evidence="12">Binds 1 pyridoxal phosphate per subunit.</text>
</comment>
<dbReference type="RefSeq" id="WP_105215463.1">
    <property type="nucleotide sequence ID" value="NZ_CP027062.1"/>
</dbReference>
<dbReference type="NCBIfam" id="NF005394">
    <property type="entry name" value="PRK06939.1"/>
    <property type="match status" value="1"/>
</dbReference>
<dbReference type="GO" id="GO:0030170">
    <property type="term" value="F:pyridoxal phosphate binding"/>
    <property type="evidence" value="ECO:0007669"/>
    <property type="project" value="UniProtKB-UniRule"/>
</dbReference>
<evidence type="ECO:0000313" key="15">
    <source>
        <dbReference type="Proteomes" id="UP000238442"/>
    </source>
</evidence>
<dbReference type="Pfam" id="PF00155">
    <property type="entry name" value="Aminotran_1_2"/>
    <property type="match status" value="1"/>
</dbReference>
<dbReference type="InterPro" id="IPR015424">
    <property type="entry name" value="PyrdxlP-dep_Trfase"/>
</dbReference>
<dbReference type="EMBL" id="CP027062">
    <property type="protein sequence ID" value="AVI50542.1"/>
    <property type="molecule type" value="Genomic_DNA"/>
</dbReference>
<comment type="catalytic activity">
    <reaction evidence="10">
        <text>L-serine + hexadecanoyl-CoA + H(+) = 3-oxosphinganine + CO2 + CoA</text>
        <dbReference type="Rhea" id="RHEA:14761"/>
        <dbReference type="ChEBI" id="CHEBI:15378"/>
        <dbReference type="ChEBI" id="CHEBI:16526"/>
        <dbReference type="ChEBI" id="CHEBI:33384"/>
        <dbReference type="ChEBI" id="CHEBI:57287"/>
        <dbReference type="ChEBI" id="CHEBI:57379"/>
        <dbReference type="ChEBI" id="CHEBI:58299"/>
        <dbReference type="EC" id="2.3.1.50"/>
    </reaction>
    <physiologicalReaction direction="left-to-right" evidence="10">
        <dbReference type="Rhea" id="RHEA:14762"/>
    </physiologicalReaction>
</comment>
<dbReference type="SUPFAM" id="SSF53383">
    <property type="entry name" value="PLP-dependent transferases"/>
    <property type="match status" value="1"/>
</dbReference>
<dbReference type="InterPro" id="IPR011282">
    <property type="entry name" value="2am3keto_CoA_ligase"/>
</dbReference>
<dbReference type="OrthoDB" id="9807157at2"/>
<dbReference type="PANTHER" id="PTHR13693">
    <property type="entry name" value="CLASS II AMINOTRANSFERASE/8-AMINO-7-OXONONANOATE SYNTHASE"/>
    <property type="match status" value="1"/>
</dbReference>
<comment type="similarity">
    <text evidence="4">Belongs to the class-II pyridoxal-phosphate-dependent aminotransferase family. BioF subfamily.</text>
</comment>
<comment type="subunit">
    <text evidence="12">Homodimer.</text>
</comment>
<dbReference type="InterPro" id="IPR004839">
    <property type="entry name" value="Aminotransferase_I/II_large"/>
</dbReference>
<keyword evidence="7" id="KW-0746">Sphingolipid metabolism</keyword>
<evidence type="ECO:0000256" key="3">
    <source>
        <dbReference type="ARBA" id="ARBA00004991"/>
    </source>
</evidence>
<keyword evidence="5 12" id="KW-0808">Transferase</keyword>
<evidence type="ECO:0000313" key="14">
    <source>
        <dbReference type="EMBL" id="AVI50542.1"/>
    </source>
</evidence>
<comment type="pathway">
    <text evidence="1">Cofactor biosynthesis; biotin biosynthesis.</text>
</comment>
<dbReference type="FunFam" id="3.90.1150.10:FF:000004">
    <property type="entry name" value="2-amino-3-ketobutyrate coenzyme A ligase"/>
    <property type="match status" value="1"/>
</dbReference>
<dbReference type="InterPro" id="IPR015422">
    <property type="entry name" value="PyrdxlP-dep_Trfase_small"/>
</dbReference>
<proteinExistence type="inferred from homology"/>
<dbReference type="FunFam" id="3.40.640.10:FF:000006">
    <property type="entry name" value="5-aminolevulinate synthase, mitochondrial"/>
    <property type="match status" value="1"/>
</dbReference>
<accession>A0A2S0HV56</accession>
<feature type="binding site" description="in other chain" evidence="12">
    <location>
        <position position="185"/>
    </location>
    <ligand>
        <name>pyridoxal 5'-phosphate</name>
        <dbReference type="ChEBI" id="CHEBI:597326"/>
        <note>ligand shared between dimeric partners</note>
    </ligand>
</feature>
<feature type="binding site" evidence="12">
    <location>
        <position position="368"/>
    </location>
    <ligand>
        <name>substrate</name>
    </ligand>
</feature>
<dbReference type="GO" id="GO:0016020">
    <property type="term" value="C:membrane"/>
    <property type="evidence" value="ECO:0007669"/>
    <property type="project" value="GOC"/>
</dbReference>
<dbReference type="GO" id="GO:0004758">
    <property type="term" value="F:serine C-palmitoyltransferase activity"/>
    <property type="evidence" value="ECO:0007669"/>
    <property type="project" value="UniProtKB-EC"/>
</dbReference>
<dbReference type="GO" id="GO:0030148">
    <property type="term" value="P:sphingolipid biosynthetic process"/>
    <property type="evidence" value="ECO:0007669"/>
    <property type="project" value="UniProtKB-ARBA"/>
</dbReference>
<feature type="binding site" description="in other chain" evidence="12">
    <location>
        <begin position="241"/>
        <end position="244"/>
    </location>
    <ligand>
        <name>pyridoxal 5'-phosphate</name>
        <dbReference type="ChEBI" id="CHEBI:597326"/>
        <note>ligand shared between dimeric partners</note>
    </ligand>
</feature>
<evidence type="ECO:0000256" key="10">
    <source>
        <dbReference type="ARBA" id="ARBA00047854"/>
    </source>
</evidence>
<dbReference type="NCBIfam" id="TIGR01822">
    <property type="entry name" value="2am3keto_CoA"/>
    <property type="match status" value="1"/>
</dbReference>
<comment type="pathway">
    <text evidence="12">Amino-acid degradation; L-threonine degradation via oxydo-reductase pathway; glycine from L-threonine: step 2/2.</text>
</comment>
<dbReference type="GO" id="GO:0008890">
    <property type="term" value="F:glycine C-acetyltransferase activity"/>
    <property type="evidence" value="ECO:0007669"/>
    <property type="project" value="UniProtKB-UniRule"/>
</dbReference>
<evidence type="ECO:0000256" key="1">
    <source>
        <dbReference type="ARBA" id="ARBA00004746"/>
    </source>
</evidence>
<keyword evidence="15" id="KW-1185">Reference proteome</keyword>